<feature type="transmembrane region" description="Helical" evidence="12">
    <location>
        <begin position="167"/>
        <end position="183"/>
    </location>
</feature>
<keyword evidence="8 12" id="KW-1133">Transmembrane helix</keyword>
<proteinExistence type="inferred from homology"/>
<evidence type="ECO:0000256" key="8">
    <source>
        <dbReference type="ARBA" id="ARBA00022989"/>
    </source>
</evidence>
<dbReference type="PIRSF" id="PIRSF016933">
    <property type="entry name" value="PrsW"/>
    <property type="match status" value="1"/>
</dbReference>
<evidence type="ECO:0000256" key="11">
    <source>
        <dbReference type="PIRNR" id="PIRNR016933"/>
    </source>
</evidence>
<dbReference type="GO" id="GO:0008237">
    <property type="term" value="F:metallopeptidase activity"/>
    <property type="evidence" value="ECO:0007669"/>
    <property type="project" value="UniProtKB-KW"/>
</dbReference>
<evidence type="ECO:0000256" key="5">
    <source>
        <dbReference type="ARBA" id="ARBA00022670"/>
    </source>
</evidence>
<protein>
    <recommendedName>
        <fullName evidence="3 11">Protease PrsW</fullName>
        <ecNumber evidence="11">3.4.-.-</ecNumber>
    </recommendedName>
    <alternativeName>
        <fullName evidence="10 11">Protease responsible for activating sigma-W</fullName>
    </alternativeName>
</protein>
<dbReference type="KEGG" id="afx:JZ786_14545"/>
<evidence type="ECO:0000256" key="6">
    <source>
        <dbReference type="ARBA" id="ARBA00022692"/>
    </source>
</evidence>
<comment type="similarity">
    <text evidence="2 11">Belongs to the protease PrsW family.</text>
</comment>
<evidence type="ECO:0000256" key="1">
    <source>
        <dbReference type="ARBA" id="ARBA00004651"/>
    </source>
</evidence>
<organism evidence="13 14">
    <name type="scientific">Alicyclobacillus mengziensis</name>
    <dbReference type="NCBI Taxonomy" id="2931921"/>
    <lineage>
        <taxon>Bacteria</taxon>
        <taxon>Bacillati</taxon>
        <taxon>Bacillota</taxon>
        <taxon>Bacilli</taxon>
        <taxon>Bacillales</taxon>
        <taxon>Alicyclobacillaceae</taxon>
        <taxon>Alicyclobacillus</taxon>
    </lineage>
</organism>
<evidence type="ECO:0000256" key="9">
    <source>
        <dbReference type="ARBA" id="ARBA00023136"/>
    </source>
</evidence>
<keyword evidence="14" id="KW-1185">Reference proteome</keyword>
<dbReference type="EMBL" id="CP071182">
    <property type="protein sequence ID" value="QSO45766.1"/>
    <property type="molecule type" value="Genomic_DNA"/>
</dbReference>
<keyword evidence="5 11" id="KW-0645">Protease</keyword>
<feature type="transmembrane region" description="Helical" evidence="12">
    <location>
        <begin position="106"/>
        <end position="128"/>
    </location>
</feature>
<dbReference type="EC" id="3.4.-.-" evidence="11"/>
<comment type="function">
    <text evidence="11">Involved in the degradation of specific anti-sigma factors.</text>
</comment>
<keyword evidence="6 12" id="KW-0812">Transmembrane</keyword>
<evidence type="ECO:0000256" key="10">
    <source>
        <dbReference type="ARBA" id="ARBA00030345"/>
    </source>
</evidence>
<dbReference type="GO" id="GO:0006508">
    <property type="term" value="P:proteolysis"/>
    <property type="evidence" value="ECO:0007669"/>
    <property type="project" value="UniProtKB-KW"/>
</dbReference>
<dbReference type="GO" id="GO:0005886">
    <property type="term" value="C:plasma membrane"/>
    <property type="evidence" value="ECO:0007669"/>
    <property type="project" value="UniProtKB-SubCell"/>
</dbReference>
<feature type="transmembrane region" description="Helical" evidence="12">
    <location>
        <begin position="5"/>
        <end position="20"/>
    </location>
</feature>
<sequence length="225" mass="25158">MFYVILAVLPVCLLLIWLYTRDRLHPEPKRRVWSLFLRGAGVVLPAGLLERVLMESHGIGVAKGLMLPSVFVTAFFVAGMVEEFLKAAVVDRGALQRGYIRTPMDSIIYSGATALGFACVENILYVTHDGISTAVLRAVTAVPAHLMFGIWMGYYFAESVFRARSKAWAYIVPALAHGLYDTFALSNGWWSDALLFVYLLILLEQSLRRIDRAERLSGEVNQRVS</sequence>
<evidence type="ECO:0000256" key="3">
    <source>
        <dbReference type="ARBA" id="ARBA00018997"/>
    </source>
</evidence>
<feature type="transmembrane region" description="Helical" evidence="12">
    <location>
        <begin position="32"/>
        <end position="53"/>
    </location>
</feature>
<evidence type="ECO:0000256" key="7">
    <source>
        <dbReference type="ARBA" id="ARBA00022801"/>
    </source>
</evidence>
<dbReference type="InterPro" id="IPR023596">
    <property type="entry name" value="Peptidase_PrsW_arch/bac"/>
</dbReference>
<keyword evidence="9 11" id="KW-0472">Membrane</keyword>
<evidence type="ECO:0000313" key="13">
    <source>
        <dbReference type="EMBL" id="QSO45766.1"/>
    </source>
</evidence>
<dbReference type="Pfam" id="PF13367">
    <property type="entry name" value="PrsW-protease"/>
    <property type="match status" value="1"/>
</dbReference>
<evidence type="ECO:0000313" key="14">
    <source>
        <dbReference type="Proteomes" id="UP000663505"/>
    </source>
</evidence>
<dbReference type="PANTHER" id="PTHR36844">
    <property type="entry name" value="PROTEASE PRSW"/>
    <property type="match status" value="1"/>
</dbReference>
<name>A0A9X7Z5Z1_9BACL</name>
<dbReference type="Proteomes" id="UP000663505">
    <property type="component" value="Chromosome"/>
</dbReference>
<dbReference type="AlphaFoldDB" id="A0A9X7Z5Z1"/>
<evidence type="ECO:0000256" key="12">
    <source>
        <dbReference type="SAM" id="Phobius"/>
    </source>
</evidence>
<keyword evidence="13" id="KW-0482">Metalloprotease</keyword>
<keyword evidence="4 11" id="KW-1003">Cell membrane</keyword>
<feature type="transmembrane region" description="Helical" evidence="12">
    <location>
        <begin position="134"/>
        <end position="155"/>
    </location>
</feature>
<dbReference type="RefSeq" id="WP_206655135.1">
    <property type="nucleotide sequence ID" value="NZ_CP071182.1"/>
</dbReference>
<gene>
    <name evidence="13" type="ORF">JZ786_14545</name>
</gene>
<evidence type="ECO:0000256" key="2">
    <source>
        <dbReference type="ARBA" id="ARBA00009165"/>
    </source>
</evidence>
<evidence type="ECO:0000256" key="4">
    <source>
        <dbReference type="ARBA" id="ARBA00022475"/>
    </source>
</evidence>
<keyword evidence="7 11" id="KW-0378">Hydrolase</keyword>
<dbReference type="InterPro" id="IPR026898">
    <property type="entry name" value="PrsW"/>
</dbReference>
<feature type="transmembrane region" description="Helical" evidence="12">
    <location>
        <begin position="65"/>
        <end position="85"/>
    </location>
</feature>
<reference evidence="13 14" key="1">
    <citation type="submission" date="2021-02" db="EMBL/GenBank/DDBJ databases">
        <title>Alicyclobacillus curvatus sp. nov. and Alicyclobacillus mengziensis sp. nov., two acidophilic bacteria isolated from acid mine drainage.</title>
        <authorList>
            <person name="Huang Y."/>
        </authorList>
    </citation>
    <scope>NUCLEOTIDE SEQUENCE [LARGE SCALE GENOMIC DNA]</scope>
    <source>
        <strain evidence="13 14">S30H14</strain>
    </source>
</reference>
<comment type="subcellular location">
    <subcellularLocation>
        <location evidence="1">Cell membrane</location>
        <topology evidence="1">Multi-pass membrane protein</topology>
    </subcellularLocation>
</comment>
<dbReference type="PANTHER" id="PTHR36844:SF1">
    <property type="entry name" value="PROTEASE PRSW"/>
    <property type="match status" value="1"/>
</dbReference>
<accession>A0A9X7Z5Z1</accession>